<dbReference type="Proteomes" id="UP000255279">
    <property type="component" value="Unassembled WGS sequence"/>
</dbReference>
<keyword evidence="3" id="KW-1185">Reference proteome</keyword>
<gene>
    <name evidence="1" type="ORF">B0181_00285</name>
    <name evidence="2" type="ORF">NCTC10293_01664</name>
</gene>
<dbReference type="EMBL" id="MUXU01000004">
    <property type="protein sequence ID" value="OOR93418.1"/>
    <property type="molecule type" value="Genomic_DNA"/>
</dbReference>
<evidence type="ECO:0000313" key="4">
    <source>
        <dbReference type="Proteomes" id="UP000255279"/>
    </source>
</evidence>
<evidence type="ECO:0000313" key="3">
    <source>
        <dbReference type="Proteomes" id="UP000190435"/>
    </source>
</evidence>
<reference evidence="2 4" key="2">
    <citation type="submission" date="2018-06" db="EMBL/GenBank/DDBJ databases">
        <authorList>
            <consortium name="Pathogen Informatics"/>
            <person name="Doyle S."/>
        </authorList>
    </citation>
    <scope>NUCLEOTIDE SEQUENCE [LARGE SCALE GENOMIC DNA]</scope>
    <source>
        <strain evidence="2 4">NCTC10293</strain>
    </source>
</reference>
<dbReference type="EMBL" id="UGQE01000004">
    <property type="protein sequence ID" value="STZ14075.1"/>
    <property type="molecule type" value="Genomic_DNA"/>
</dbReference>
<dbReference type="STRING" id="34060.B0181_00285"/>
<name>A0A1T0ACL9_9GAMM</name>
<dbReference type="RefSeq" id="WP_078275500.1">
    <property type="nucleotide sequence ID" value="NZ_CAACXO010000020.1"/>
</dbReference>
<sequence length="122" mass="13114">MKTPINQAINDLQTQTQAGFVEVGNQLRALNGRIDNQDTDNKIAQAIATLKTEILGGATSAFDTLKELEDAINSGGTASALADAVNKRVRFDEVMTLTDEQIGNVLNTLKIEYSSVNFASLL</sequence>
<dbReference type="OrthoDB" id="6057599at2"/>
<dbReference type="Proteomes" id="UP000190435">
    <property type="component" value="Unassembled WGS sequence"/>
</dbReference>
<evidence type="ECO:0000313" key="1">
    <source>
        <dbReference type="EMBL" id="OOR93418.1"/>
    </source>
</evidence>
<proteinExistence type="predicted"/>
<protein>
    <submittedName>
        <fullName evidence="1">Uncharacterized protein</fullName>
    </submittedName>
</protein>
<dbReference type="AlphaFoldDB" id="A0A1T0ACL9"/>
<accession>A0A1T0ACL9</accession>
<reference evidence="1 3" key="1">
    <citation type="submission" date="2017-02" db="EMBL/GenBank/DDBJ databases">
        <title>Draft genome sequence of Moraxella caviae CCUG 355 type strain.</title>
        <authorList>
            <person name="Engstrom-Jakobsson H."/>
            <person name="Salva-Serra F."/>
            <person name="Thorell K."/>
            <person name="Gonzales-Siles L."/>
            <person name="Karlsson R."/>
            <person name="Boulund F."/>
            <person name="Engstrand L."/>
            <person name="Moore E."/>
        </authorList>
    </citation>
    <scope>NUCLEOTIDE SEQUENCE [LARGE SCALE GENOMIC DNA]</scope>
    <source>
        <strain evidence="1 3">CCUG 355</strain>
    </source>
</reference>
<evidence type="ECO:0000313" key="2">
    <source>
        <dbReference type="EMBL" id="STZ14075.1"/>
    </source>
</evidence>
<organism evidence="1 3">
    <name type="scientific">Moraxella caviae</name>
    <dbReference type="NCBI Taxonomy" id="34060"/>
    <lineage>
        <taxon>Bacteria</taxon>
        <taxon>Pseudomonadati</taxon>
        <taxon>Pseudomonadota</taxon>
        <taxon>Gammaproteobacteria</taxon>
        <taxon>Moraxellales</taxon>
        <taxon>Moraxellaceae</taxon>
        <taxon>Moraxella</taxon>
    </lineage>
</organism>